<dbReference type="Proteomes" id="UP000295431">
    <property type="component" value="Unassembled WGS sequence"/>
</dbReference>
<feature type="compositionally biased region" description="Pro residues" evidence="1">
    <location>
        <begin position="79"/>
        <end position="93"/>
    </location>
</feature>
<organism evidence="3 4">
    <name type="scientific">Actinomadura bangladeshensis</name>
    <dbReference type="NCBI Taxonomy" id="453573"/>
    <lineage>
        <taxon>Bacteria</taxon>
        <taxon>Bacillati</taxon>
        <taxon>Actinomycetota</taxon>
        <taxon>Actinomycetes</taxon>
        <taxon>Streptosporangiales</taxon>
        <taxon>Thermomonosporaceae</taxon>
        <taxon>Actinomadura</taxon>
    </lineage>
</organism>
<feature type="region of interest" description="Disordered" evidence="1">
    <location>
        <begin position="72"/>
        <end position="149"/>
    </location>
</feature>
<dbReference type="RefSeq" id="WP_131943978.1">
    <property type="nucleotide sequence ID" value="NZ_BAAAMX010000004.1"/>
</dbReference>
<evidence type="ECO:0000256" key="1">
    <source>
        <dbReference type="SAM" id="MobiDB-lite"/>
    </source>
</evidence>
<name>A0A4R4NKH0_9ACTN</name>
<dbReference type="AlphaFoldDB" id="A0A4R4NKH0"/>
<evidence type="ECO:0000313" key="3">
    <source>
        <dbReference type="EMBL" id="TDC07422.1"/>
    </source>
</evidence>
<proteinExistence type="predicted"/>
<reference evidence="3 4" key="1">
    <citation type="submission" date="2019-03" db="EMBL/GenBank/DDBJ databases">
        <title>Draft genome sequences of novel Actinobacteria.</title>
        <authorList>
            <person name="Sahin N."/>
            <person name="Ay H."/>
            <person name="Saygin H."/>
        </authorList>
    </citation>
    <scope>NUCLEOTIDE SEQUENCE [LARGE SCALE GENOMIC DNA]</scope>
    <source>
        <strain evidence="3 4">DSM 45347</strain>
    </source>
</reference>
<feature type="compositionally biased region" description="Low complexity" evidence="1">
    <location>
        <begin position="131"/>
        <end position="143"/>
    </location>
</feature>
<dbReference type="OrthoDB" id="3483943at2"/>
<feature type="transmembrane region" description="Helical" evidence="2">
    <location>
        <begin position="48"/>
        <end position="70"/>
    </location>
</feature>
<evidence type="ECO:0000256" key="2">
    <source>
        <dbReference type="SAM" id="Phobius"/>
    </source>
</evidence>
<keyword evidence="4" id="KW-1185">Reference proteome</keyword>
<sequence length="149" mass="15390">MNEDLDALLRDHYRAAADEIHADADTVRRFQDAGRAAAPARTSVLRRWTFPALAAAVTAAVLVAAAVLFWPDAHRPEPPRPMAPPATPAPTPTAEPSVQPSVQPSVPPTATPSPSAADRSLRRPVPRHAVAPTATPAPSTATAGPGGPG</sequence>
<evidence type="ECO:0000313" key="4">
    <source>
        <dbReference type="Proteomes" id="UP000295431"/>
    </source>
</evidence>
<protein>
    <submittedName>
        <fullName evidence="3">Uncharacterized protein</fullName>
    </submittedName>
</protein>
<comment type="caution">
    <text evidence="3">The sequence shown here is derived from an EMBL/GenBank/DDBJ whole genome shotgun (WGS) entry which is preliminary data.</text>
</comment>
<keyword evidence="2" id="KW-1133">Transmembrane helix</keyword>
<accession>A0A4R4NKH0</accession>
<dbReference type="PRINTS" id="PR01217">
    <property type="entry name" value="PRICHEXTENSN"/>
</dbReference>
<dbReference type="EMBL" id="SMJW01000242">
    <property type="protein sequence ID" value="TDC07422.1"/>
    <property type="molecule type" value="Genomic_DNA"/>
</dbReference>
<keyword evidence="2" id="KW-0812">Transmembrane</keyword>
<gene>
    <name evidence="3" type="ORF">E1284_32450</name>
</gene>
<keyword evidence="2" id="KW-0472">Membrane</keyword>
<feature type="compositionally biased region" description="Low complexity" evidence="1">
    <location>
        <begin position="94"/>
        <end position="104"/>
    </location>
</feature>